<evidence type="ECO:0000313" key="2">
    <source>
        <dbReference type="EMBL" id="KAK8855700.1"/>
    </source>
</evidence>
<dbReference type="EMBL" id="JAPCWZ010000007">
    <property type="protein sequence ID" value="KAK8855700.1"/>
    <property type="molecule type" value="Genomic_DNA"/>
</dbReference>
<evidence type="ECO:0000313" key="3">
    <source>
        <dbReference type="Proteomes" id="UP001390339"/>
    </source>
</evidence>
<proteinExistence type="predicted"/>
<evidence type="ECO:0000256" key="1">
    <source>
        <dbReference type="SAM" id="MobiDB-lite"/>
    </source>
</evidence>
<name>A0ABR2I0C0_9PEZI</name>
<gene>
    <name evidence="2" type="ORF">PGQ11_011612</name>
</gene>
<organism evidence="2 3">
    <name type="scientific">Apiospora arundinis</name>
    <dbReference type="NCBI Taxonomy" id="335852"/>
    <lineage>
        <taxon>Eukaryota</taxon>
        <taxon>Fungi</taxon>
        <taxon>Dikarya</taxon>
        <taxon>Ascomycota</taxon>
        <taxon>Pezizomycotina</taxon>
        <taxon>Sordariomycetes</taxon>
        <taxon>Xylariomycetidae</taxon>
        <taxon>Amphisphaeriales</taxon>
        <taxon>Apiosporaceae</taxon>
        <taxon>Apiospora</taxon>
    </lineage>
</organism>
<sequence>MKFQNALAPFLVAMATRVSGEITLRFSTTLGCDDNTVAGSFTFYQDQEILFTKHEYRSILVISGPNSTCEWSMSTDGTTGKDMSEVSPPQSVASKQKREDTIVQAVCIPAISRDGNGQSLAVRSIDVHNC</sequence>
<dbReference type="Proteomes" id="UP001390339">
    <property type="component" value="Unassembled WGS sequence"/>
</dbReference>
<comment type="caution">
    <text evidence="2">The sequence shown here is derived from an EMBL/GenBank/DDBJ whole genome shotgun (WGS) entry which is preliminary data.</text>
</comment>
<feature type="region of interest" description="Disordered" evidence="1">
    <location>
        <begin position="71"/>
        <end position="97"/>
    </location>
</feature>
<protein>
    <submittedName>
        <fullName evidence="2">Uncharacterized protein</fullName>
    </submittedName>
</protein>
<reference evidence="2 3" key="1">
    <citation type="journal article" date="2024" name="IMA Fungus">
        <title>Apiospora arundinis, a panoply of carbohydrate-active enzymes and secondary metabolites.</title>
        <authorList>
            <person name="Sorensen T."/>
            <person name="Petersen C."/>
            <person name="Muurmann A.T."/>
            <person name="Christiansen J.V."/>
            <person name="Brundto M.L."/>
            <person name="Overgaard C.K."/>
            <person name="Boysen A.T."/>
            <person name="Wollenberg R.D."/>
            <person name="Larsen T.O."/>
            <person name="Sorensen J.L."/>
            <person name="Nielsen K.L."/>
            <person name="Sondergaard T.E."/>
        </authorList>
    </citation>
    <scope>NUCLEOTIDE SEQUENCE [LARGE SCALE GENOMIC DNA]</scope>
    <source>
        <strain evidence="2 3">AAU 773</strain>
    </source>
</reference>
<accession>A0ABR2I0C0</accession>
<keyword evidence="3" id="KW-1185">Reference proteome</keyword>